<feature type="compositionally biased region" description="Basic and acidic residues" evidence="1">
    <location>
        <begin position="1"/>
        <end position="12"/>
    </location>
</feature>
<dbReference type="EMBL" id="JACHMY010000001">
    <property type="protein sequence ID" value="MBB5836646.1"/>
    <property type="molecule type" value="Genomic_DNA"/>
</dbReference>
<keyword evidence="2" id="KW-1133">Transmembrane helix</keyword>
<dbReference type="RefSeq" id="WP_184796132.1">
    <property type="nucleotide sequence ID" value="NZ_JACHMY010000001.1"/>
</dbReference>
<evidence type="ECO:0000313" key="3">
    <source>
        <dbReference type="EMBL" id="MBB5836646.1"/>
    </source>
</evidence>
<protein>
    <submittedName>
        <fullName evidence="3">Uncharacterized protein</fullName>
    </submittedName>
</protein>
<dbReference type="AlphaFoldDB" id="A0A7W9J6R0"/>
<proteinExistence type="predicted"/>
<accession>A0A7W9J6R0</accession>
<evidence type="ECO:0000256" key="2">
    <source>
        <dbReference type="SAM" id="Phobius"/>
    </source>
</evidence>
<feature type="region of interest" description="Disordered" evidence="1">
    <location>
        <begin position="1"/>
        <end position="29"/>
    </location>
</feature>
<dbReference type="Proteomes" id="UP000549971">
    <property type="component" value="Unassembled WGS sequence"/>
</dbReference>
<sequence length="74" mass="7701">MKFEPAKRESRAVAKPPPEALQRVDGGGAWGPTQFELPAGDGKNLTAILITALAGGLVLLAIVGLGALAYFELR</sequence>
<evidence type="ECO:0000313" key="4">
    <source>
        <dbReference type="Proteomes" id="UP000549971"/>
    </source>
</evidence>
<evidence type="ECO:0000256" key="1">
    <source>
        <dbReference type="SAM" id="MobiDB-lite"/>
    </source>
</evidence>
<reference evidence="3 4" key="1">
    <citation type="submission" date="2020-08" db="EMBL/GenBank/DDBJ databases">
        <title>Sequencing the genomes of 1000 actinobacteria strains.</title>
        <authorList>
            <person name="Klenk H.-P."/>
        </authorList>
    </citation>
    <scope>NUCLEOTIDE SEQUENCE [LARGE SCALE GENOMIC DNA]</scope>
    <source>
        <strain evidence="3 4">DSM 28967</strain>
    </source>
</reference>
<keyword evidence="4" id="KW-1185">Reference proteome</keyword>
<keyword evidence="2" id="KW-0812">Transmembrane</keyword>
<comment type="caution">
    <text evidence="3">The sequence shown here is derived from an EMBL/GenBank/DDBJ whole genome shotgun (WGS) entry which is preliminary data.</text>
</comment>
<gene>
    <name evidence="3" type="ORF">HDA39_003380</name>
</gene>
<name>A0A7W9J6R0_9ACTN</name>
<organism evidence="3 4">
    <name type="scientific">Kribbella italica</name>
    <dbReference type="NCBI Taxonomy" id="1540520"/>
    <lineage>
        <taxon>Bacteria</taxon>
        <taxon>Bacillati</taxon>
        <taxon>Actinomycetota</taxon>
        <taxon>Actinomycetes</taxon>
        <taxon>Propionibacteriales</taxon>
        <taxon>Kribbellaceae</taxon>
        <taxon>Kribbella</taxon>
    </lineage>
</organism>
<keyword evidence="2" id="KW-0472">Membrane</keyword>
<feature type="transmembrane region" description="Helical" evidence="2">
    <location>
        <begin position="45"/>
        <end position="71"/>
    </location>
</feature>